<evidence type="ECO:0000313" key="1">
    <source>
        <dbReference type="EMBL" id="ATU84194.1"/>
    </source>
</evidence>
<dbReference type="Proteomes" id="UP000267516">
    <property type="component" value="Segment"/>
</dbReference>
<sequence length="61" mass="7068">MAVGELSGERRFSRPQVIRGTNRVWESFLDQILDRRVGAQQSSRIVNVTGRFLSRDGRYRS</sequence>
<protein>
    <submittedName>
        <fullName evidence="1">ORF935</fullName>
    </submittedName>
</protein>
<name>A0A2D3I760_9VIRU</name>
<reference evidence="1" key="1">
    <citation type="journal article" date="2018" name="Aquaculture">
        <title>Complete genome sequence of a white spot syndrome virus associated with a disease incursion in Australia.</title>
        <authorList>
            <person name="Oakey J."/>
            <person name="Smith C.S."/>
        </authorList>
    </citation>
    <scope>NUCLEOTIDE SEQUENCE [LARGE SCALE GENOMIC DNA]</scope>
    <source>
        <strain evidence="1">WSSV-AU</strain>
    </source>
</reference>
<dbReference type="EMBL" id="MF768985">
    <property type="protein sequence ID" value="ATU84194.1"/>
    <property type="molecule type" value="Genomic_DNA"/>
</dbReference>
<organism evidence="1">
    <name type="scientific">White spot syndrome virus</name>
    <dbReference type="NCBI Taxonomy" id="342409"/>
    <lineage>
        <taxon>Viruses</taxon>
        <taxon>Viruses incertae sedis</taxon>
        <taxon>Naldaviricetes</taxon>
        <taxon>Nimaviridae</taxon>
        <taxon>Whispovirus</taxon>
    </lineage>
</organism>
<accession>A0A2D3I760</accession>
<proteinExistence type="predicted"/>